<evidence type="ECO:0000313" key="2">
    <source>
        <dbReference type="EMBL" id="RDI60404.1"/>
    </source>
</evidence>
<reference evidence="2 3" key="1">
    <citation type="submission" date="2018-07" db="EMBL/GenBank/DDBJ databases">
        <title>Genomic Encyclopedia of Type Strains, Phase IV (KMG-IV): sequencing the most valuable type-strain genomes for metagenomic binning, comparative biology and taxonomic classification.</title>
        <authorList>
            <person name="Goeker M."/>
        </authorList>
    </citation>
    <scope>NUCLEOTIDE SEQUENCE [LARGE SCALE GENOMIC DNA]</scope>
    <source>
        <strain evidence="2 3">DSM 44290</strain>
    </source>
</reference>
<dbReference type="STRING" id="1210086.GCA_001613105_07785"/>
<accession>A0A370HTV5</accession>
<name>A0A370HTV5_9NOCA</name>
<evidence type="ECO:0000256" key="1">
    <source>
        <dbReference type="SAM" id="MobiDB-lite"/>
    </source>
</evidence>
<comment type="caution">
    <text evidence="2">The sequence shown here is derived from an EMBL/GenBank/DDBJ whole genome shotgun (WGS) entry which is preliminary data.</text>
</comment>
<sequence>MKESSSVRIEGSVLEQGKQLAEQRSTSFSGLVEQLLRAELTRSSAARIAAWECEQGQDSEDHFHAMETEYRAADDAAGSTR</sequence>
<evidence type="ECO:0000313" key="3">
    <source>
        <dbReference type="Proteomes" id="UP000254869"/>
    </source>
</evidence>
<gene>
    <name evidence="2" type="ORF">DFR76_11532</name>
</gene>
<dbReference type="AlphaFoldDB" id="A0A370HTV5"/>
<keyword evidence="3" id="KW-1185">Reference proteome</keyword>
<feature type="region of interest" description="Disordered" evidence="1">
    <location>
        <begin position="1"/>
        <end position="20"/>
    </location>
</feature>
<dbReference type="RefSeq" id="WP_068009127.1">
    <property type="nucleotide sequence ID" value="NZ_QQBC01000015.1"/>
</dbReference>
<dbReference type="EMBL" id="QQBC01000015">
    <property type="protein sequence ID" value="RDI60404.1"/>
    <property type="molecule type" value="Genomic_DNA"/>
</dbReference>
<dbReference type="Proteomes" id="UP000254869">
    <property type="component" value="Unassembled WGS sequence"/>
</dbReference>
<proteinExistence type="predicted"/>
<protein>
    <submittedName>
        <fullName evidence="2">Uncharacterized protein</fullName>
    </submittedName>
</protein>
<organism evidence="2 3">
    <name type="scientific">Nocardia pseudobrasiliensis</name>
    <dbReference type="NCBI Taxonomy" id="45979"/>
    <lineage>
        <taxon>Bacteria</taxon>
        <taxon>Bacillati</taxon>
        <taxon>Actinomycetota</taxon>
        <taxon>Actinomycetes</taxon>
        <taxon>Mycobacteriales</taxon>
        <taxon>Nocardiaceae</taxon>
        <taxon>Nocardia</taxon>
    </lineage>
</organism>